<feature type="chain" id="PRO_5046639533" evidence="2">
    <location>
        <begin position="28"/>
        <end position="323"/>
    </location>
</feature>
<keyword evidence="2" id="KW-0732">Signal</keyword>
<accession>A0ABX1QAQ7</accession>
<comment type="similarity">
    <text evidence="1">Belongs to the UPF0065 (bug) family.</text>
</comment>
<dbReference type="PANTHER" id="PTHR42928:SF3">
    <property type="entry name" value="UPF0065 PROTEIN YFLP"/>
    <property type="match status" value="1"/>
</dbReference>
<comment type="caution">
    <text evidence="3">The sequence shown here is derived from an EMBL/GenBank/DDBJ whole genome shotgun (WGS) entry which is preliminary data.</text>
</comment>
<reference evidence="3 4" key="1">
    <citation type="submission" date="2019-12" db="EMBL/GenBank/DDBJ databases">
        <title>Comparative genomics gives insights into the taxonomy of the Azoarcus-Aromatoleum group and reveals separate origins of nif in the plant-associated Azoarcus and non-plant-associated Aromatoleum sub-groups.</title>
        <authorList>
            <person name="Lafos M."/>
            <person name="Maluk M."/>
            <person name="Batista M."/>
            <person name="Junghare M."/>
            <person name="Carmona M."/>
            <person name="Faoro H."/>
            <person name="Cruz L.M."/>
            <person name="Battistoni F."/>
            <person name="De Souza E."/>
            <person name="Pedrosa F."/>
            <person name="Chen W.-M."/>
            <person name="Poole P.S."/>
            <person name="Dixon R.A."/>
            <person name="James E.K."/>
        </authorList>
    </citation>
    <scope>NUCLEOTIDE SEQUENCE [LARGE SCALE GENOMIC DNA]</scope>
    <source>
        <strain evidence="3 4">22Lin</strain>
    </source>
</reference>
<dbReference type="CDD" id="cd07012">
    <property type="entry name" value="PBP2_Bug_TTT"/>
    <property type="match status" value="1"/>
</dbReference>
<dbReference type="SUPFAM" id="SSF53850">
    <property type="entry name" value="Periplasmic binding protein-like II"/>
    <property type="match status" value="1"/>
</dbReference>
<dbReference type="InterPro" id="IPR042100">
    <property type="entry name" value="Bug_dom1"/>
</dbReference>
<keyword evidence="4" id="KW-1185">Reference proteome</keyword>
<evidence type="ECO:0000256" key="2">
    <source>
        <dbReference type="SAM" id="SignalP"/>
    </source>
</evidence>
<feature type="signal peptide" evidence="2">
    <location>
        <begin position="1"/>
        <end position="27"/>
    </location>
</feature>
<dbReference type="PIRSF" id="PIRSF017082">
    <property type="entry name" value="YflP"/>
    <property type="match status" value="1"/>
</dbReference>
<dbReference type="Gene3D" id="3.40.190.10">
    <property type="entry name" value="Periplasmic binding protein-like II"/>
    <property type="match status" value="1"/>
</dbReference>
<name>A0ABX1QAQ7_9RHOO</name>
<dbReference type="Pfam" id="PF03401">
    <property type="entry name" value="TctC"/>
    <property type="match status" value="1"/>
</dbReference>
<dbReference type="Gene3D" id="3.40.190.150">
    <property type="entry name" value="Bordetella uptake gene, domain 1"/>
    <property type="match status" value="1"/>
</dbReference>
<sequence>MFRNIVRTTLVTGALGFGFLASAPALALDSIKILVPANPGGGWDQTGRALQAAMNAEGIVKKVTVDNKGGAGGTIGLAQFVNGAKGDGSATMVGGMVMVGAIATNKSPVNLTQVTPLARLTGESLVVVVPASSKVQTLKELLDQFKANPGSVSWGGGSAGGSDHILAGMIAQAVGVDPSKVNYIAYAGGGEAQAAIMGGHVAAGISGFGEFQSQIKSGKLRALAVSGTERIPGETVPTLKEQGVNVELVNWRAIFAAPGISDAQHKELVAALDKAVASASWKETLKRNDWTDMYLSGPEFKKFLDADIERLTKLVNDLGMAKK</sequence>
<evidence type="ECO:0000313" key="4">
    <source>
        <dbReference type="Proteomes" id="UP000648984"/>
    </source>
</evidence>
<gene>
    <name evidence="3" type="ORF">GPA25_11635</name>
</gene>
<evidence type="ECO:0000256" key="1">
    <source>
        <dbReference type="ARBA" id="ARBA00006987"/>
    </source>
</evidence>
<dbReference type="RefSeq" id="WP_169260557.1">
    <property type="nucleotide sequence ID" value="NZ_WTVQ01000017.1"/>
</dbReference>
<protein>
    <submittedName>
        <fullName evidence="3">Tripartite tricarboxylate transporter substrate binding protein</fullName>
    </submittedName>
</protein>
<evidence type="ECO:0000313" key="3">
    <source>
        <dbReference type="EMBL" id="NMG75408.1"/>
    </source>
</evidence>
<organism evidence="3 4">
    <name type="scientific">Aromatoleum diolicum</name>
    <dbReference type="NCBI Taxonomy" id="75796"/>
    <lineage>
        <taxon>Bacteria</taxon>
        <taxon>Pseudomonadati</taxon>
        <taxon>Pseudomonadota</taxon>
        <taxon>Betaproteobacteria</taxon>
        <taxon>Rhodocyclales</taxon>
        <taxon>Rhodocyclaceae</taxon>
        <taxon>Aromatoleum</taxon>
    </lineage>
</organism>
<dbReference type="EMBL" id="WTVQ01000017">
    <property type="protein sequence ID" value="NMG75408.1"/>
    <property type="molecule type" value="Genomic_DNA"/>
</dbReference>
<proteinExistence type="inferred from homology"/>
<dbReference type="InterPro" id="IPR005064">
    <property type="entry name" value="BUG"/>
</dbReference>
<dbReference type="PANTHER" id="PTHR42928">
    <property type="entry name" value="TRICARBOXYLATE-BINDING PROTEIN"/>
    <property type="match status" value="1"/>
</dbReference>
<dbReference type="Proteomes" id="UP000648984">
    <property type="component" value="Unassembled WGS sequence"/>
</dbReference>